<dbReference type="PANTHER" id="PTHR32322">
    <property type="entry name" value="INNER MEMBRANE TRANSPORTER"/>
    <property type="match status" value="1"/>
</dbReference>
<comment type="similarity">
    <text evidence="2">Belongs to the EamA transporter family.</text>
</comment>
<feature type="transmembrane region" description="Helical" evidence="6">
    <location>
        <begin position="262"/>
        <end position="281"/>
    </location>
</feature>
<feature type="transmembrane region" description="Helical" evidence="6">
    <location>
        <begin position="63"/>
        <end position="82"/>
    </location>
</feature>
<feature type="transmembrane region" description="Helical" evidence="6">
    <location>
        <begin position="173"/>
        <end position="194"/>
    </location>
</feature>
<dbReference type="STRING" id="619304.SAMN05421760_104120"/>
<dbReference type="Proteomes" id="UP000185999">
    <property type="component" value="Unassembled WGS sequence"/>
</dbReference>
<evidence type="ECO:0000256" key="1">
    <source>
        <dbReference type="ARBA" id="ARBA00004141"/>
    </source>
</evidence>
<dbReference type="AlphaFoldDB" id="A0A1N7LL08"/>
<keyword evidence="5 6" id="KW-0472">Membrane</keyword>
<keyword evidence="3 6" id="KW-0812">Transmembrane</keyword>
<keyword evidence="4 6" id="KW-1133">Transmembrane helix</keyword>
<keyword evidence="9" id="KW-1185">Reference proteome</keyword>
<evidence type="ECO:0000259" key="7">
    <source>
        <dbReference type="Pfam" id="PF00892"/>
    </source>
</evidence>
<dbReference type="Gene3D" id="1.10.3730.20">
    <property type="match status" value="1"/>
</dbReference>
<feature type="transmembrane region" description="Helical" evidence="6">
    <location>
        <begin position="88"/>
        <end position="108"/>
    </location>
</feature>
<protein>
    <submittedName>
        <fullName evidence="8">EamA-like transporter family protein</fullName>
    </submittedName>
</protein>
<feature type="transmembrane region" description="Helical" evidence="6">
    <location>
        <begin position="147"/>
        <end position="166"/>
    </location>
</feature>
<evidence type="ECO:0000256" key="6">
    <source>
        <dbReference type="SAM" id="Phobius"/>
    </source>
</evidence>
<evidence type="ECO:0000313" key="9">
    <source>
        <dbReference type="Proteomes" id="UP000185999"/>
    </source>
</evidence>
<dbReference type="SUPFAM" id="SSF103481">
    <property type="entry name" value="Multidrug resistance efflux transporter EmrE"/>
    <property type="match status" value="2"/>
</dbReference>
<feature type="domain" description="EamA" evidence="7">
    <location>
        <begin position="144"/>
        <end position="279"/>
    </location>
</feature>
<gene>
    <name evidence="8" type="ORF">SAMN05421760_104120</name>
</gene>
<evidence type="ECO:0000256" key="2">
    <source>
        <dbReference type="ARBA" id="ARBA00007362"/>
    </source>
</evidence>
<feature type="transmembrane region" description="Helical" evidence="6">
    <location>
        <begin position="239"/>
        <end position="256"/>
    </location>
</feature>
<feature type="transmembrane region" description="Helical" evidence="6">
    <location>
        <begin position="117"/>
        <end position="135"/>
    </location>
</feature>
<dbReference type="EMBL" id="FTOE01000004">
    <property type="protein sequence ID" value="SIS74528.1"/>
    <property type="molecule type" value="Genomic_DNA"/>
</dbReference>
<feature type="transmembrane region" description="Helical" evidence="6">
    <location>
        <begin position="33"/>
        <end position="51"/>
    </location>
</feature>
<dbReference type="Pfam" id="PF00892">
    <property type="entry name" value="EamA"/>
    <property type="match status" value="2"/>
</dbReference>
<proteinExistence type="inferred from homology"/>
<sequence>MAALVTIIIWASWLISMRAGTQSQLSTIDLAVLRYGLTGLILLPVFIKALPSLRQTPKRYLSGILFGAGIPFFYLSSTGMSYAPVADAGLLITGTFPLFVTFAAVVFYREKLTTQRAWGLCAIFVGISAILFISIMSTGPSHWKGDLFFLCASLSWAIFTVSLKLSGLRPLDAAAWLCVASGGILLVGLLVGLWELNIVQAPIEQTLYQVFVQVLCVGLITGFSYGFAVRQLGAENTSAIGAFTPVLAVLGGVYLLGEPIQMAAWVGLGFITCGVLLASGVRLRRH</sequence>
<feature type="domain" description="EamA" evidence="7">
    <location>
        <begin position="2"/>
        <end position="131"/>
    </location>
</feature>
<evidence type="ECO:0000256" key="3">
    <source>
        <dbReference type="ARBA" id="ARBA00022692"/>
    </source>
</evidence>
<organism evidence="8 9">
    <name type="scientific">Neptunomonas antarctica</name>
    <dbReference type="NCBI Taxonomy" id="619304"/>
    <lineage>
        <taxon>Bacteria</taxon>
        <taxon>Pseudomonadati</taxon>
        <taxon>Pseudomonadota</taxon>
        <taxon>Gammaproteobacteria</taxon>
        <taxon>Oceanospirillales</taxon>
        <taxon>Oceanospirillaceae</taxon>
        <taxon>Neptunomonas</taxon>
    </lineage>
</organism>
<dbReference type="GO" id="GO:0016020">
    <property type="term" value="C:membrane"/>
    <property type="evidence" value="ECO:0007669"/>
    <property type="project" value="UniProtKB-SubCell"/>
</dbReference>
<dbReference type="PANTHER" id="PTHR32322:SF2">
    <property type="entry name" value="EAMA DOMAIN-CONTAINING PROTEIN"/>
    <property type="match status" value="1"/>
</dbReference>
<accession>A0A1N7LL08</accession>
<evidence type="ECO:0000256" key="4">
    <source>
        <dbReference type="ARBA" id="ARBA00022989"/>
    </source>
</evidence>
<evidence type="ECO:0000256" key="5">
    <source>
        <dbReference type="ARBA" id="ARBA00023136"/>
    </source>
</evidence>
<evidence type="ECO:0000313" key="8">
    <source>
        <dbReference type="EMBL" id="SIS74528.1"/>
    </source>
</evidence>
<dbReference type="InterPro" id="IPR037185">
    <property type="entry name" value="EmrE-like"/>
</dbReference>
<feature type="transmembrane region" description="Helical" evidence="6">
    <location>
        <begin position="206"/>
        <end position="227"/>
    </location>
</feature>
<reference evidence="9" key="1">
    <citation type="submission" date="2017-01" db="EMBL/GenBank/DDBJ databases">
        <authorList>
            <person name="Varghese N."/>
            <person name="Submissions S."/>
        </authorList>
    </citation>
    <scope>NUCLEOTIDE SEQUENCE [LARGE SCALE GENOMIC DNA]</scope>
    <source>
        <strain evidence="9">DSM 22306</strain>
    </source>
</reference>
<dbReference type="InterPro" id="IPR000620">
    <property type="entry name" value="EamA_dom"/>
</dbReference>
<dbReference type="InterPro" id="IPR050638">
    <property type="entry name" value="AA-Vitamin_Transporters"/>
</dbReference>
<name>A0A1N7LL08_9GAMM</name>
<comment type="subcellular location">
    <subcellularLocation>
        <location evidence="1">Membrane</location>
        <topology evidence="1">Multi-pass membrane protein</topology>
    </subcellularLocation>
</comment>